<comment type="subcellular location">
    <subcellularLocation>
        <location evidence="1">Cell inner membrane</location>
        <topology evidence="1">Multi-pass membrane protein</topology>
    </subcellularLocation>
    <subcellularLocation>
        <location evidence="8">Cell membrane</location>
        <topology evidence="8">Multi-pass membrane protein</topology>
    </subcellularLocation>
</comment>
<feature type="domain" description="ABC transmembrane type-1" evidence="9">
    <location>
        <begin position="309"/>
        <end position="504"/>
    </location>
</feature>
<feature type="transmembrane region" description="Helical" evidence="8">
    <location>
        <begin position="35"/>
        <end position="63"/>
    </location>
</feature>
<evidence type="ECO:0000256" key="8">
    <source>
        <dbReference type="RuleBase" id="RU363032"/>
    </source>
</evidence>
<dbReference type="AlphaFoldDB" id="A0A7W8M7D6"/>
<dbReference type="EMBL" id="JACHGB010000001">
    <property type="protein sequence ID" value="MBB5270628.1"/>
    <property type="molecule type" value="Genomic_DNA"/>
</dbReference>
<dbReference type="PANTHER" id="PTHR43357:SF3">
    <property type="entry name" value="FE(3+)-TRANSPORT SYSTEM PERMEASE PROTEIN FBPB 2"/>
    <property type="match status" value="1"/>
</dbReference>
<keyword evidence="5 8" id="KW-0812">Transmembrane</keyword>
<dbReference type="Gene3D" id="1.10.3720.10">
    <property type="entry name" value="MetI-like"/>
    <property type="match status" value="2"/>
</dbReference>
<feature type="transmembrane region" description="Helical" evidence="8">
    <location>
        <begin position="70"/>
        <end position="90"/>
    </location>
</feature>
<keyword evidence="7 8" id="KW-0472">Membrane</keyword>
<evidence type="ECO:0000256" key="2">
    <source>
        <dbReference type="ARBA" id="ARBA00022448"/>
    </source>
</evidence>
<dbReference type="RefSeq" id="WP_183964114.1">
    <property type="nucleotide sequence ID" value="NZ_BAABEW010000004.1"/>
</dbReference>
<feature type="transmembrane region" description="Helical" evidence="8">
    <location>
        <begin position="222"/>
        <end position="240"/>
    </location>
</feature>
<comment type="caution">
    <text evidence="10">The sequence shown here is derived from an EMBL/GenBank/DDBJ whole genome shotgun (WGS) entry which is preliminary data.</text>
</comment>
<dbReference type="SUPFAM" id="SSF161098">
    <property type="entry name" value="MetI-like"/>
    <property type="match status" value="2"/>
</dbReference>
<evidence type="ECO:0000313" key="11">
    <source>
        <dbReference type="Proteomes" id="UP000532440"/>
    </source>
</evidence>
<evidence type="ECO:0000259" key="9">
    <source>
        <dbReference type="PROSITE" id="PS50928"/>
    </source>
</evidence>
<dbReference type="Proteomes" id="UP000532440">
    <property type="component" value="Unassembled WGS sequence"/>
</dbReference>
<comment type="similarity">
    <text evidence="8">Belongs to the binding-protein-dependent transport system permease family.</text>
</comment>
<evidence type="ECO:0000256" key="1">
    <source>
        <dbReference type="ARBA" id="ARBA00004429"/>
    </source>
</evidence>
<dbReference type="FunFam" id="1.10.3720.10:FF:000088">
    <property type="entry name" value="Iron(III) ABC transporter, permease protein"/>
    <property type="match status" value="1"/>
</dbReference>
<keyword evidence="11" id="KW-1185">Reference proteome</keyword>
<sequence length="528" mass="56654">MAAAPIVVLLWLAASPSAGWDTLAHLAATVLPSTIASTLMLAAVVLAVVLVVGVGSGWLVAAYDFPGRRWLAWALVLPLSMPAFVLAYAYTDFFDTSGPFQSWLRGITGWAVREYWFPDIRSLPGAGFVLGLALYPYVYMLARNAFAERSPSLAEAARSLGMHGRLAWWRVTWPVARPAVAAGCALVLMETLADFGTVTYFGVDTLTAAIYRSWQGLGDRVAAARLAFVLLAMVGFLVLLERRQRQRMRFYARGAKPAPRTRLEGAAGWQAFALCSLPVLLGFVLPTLLLLRAWLSAGAPTDPRMFEWVLNSVLLASIAAALILPVALVTAYAARLVRNRFVGLAVTLACAGYAMPGVVIGVGLMVWIGSIDRMLGMLLLGGTIVAVVYAYGVRFFSIAYQGMEAALARISPSMDNSARSLGLTPVEVLREVHWPLLRPSLAGAALLVVVDCLKELPATLVLRPFDFDTLAVSAYHFAADERLAEAALPSLLMVLAGLLPVLLLSRFAGRSAAGDSPGRRAIAPDPRA</sequence>
<reference evidence="10 11" key="1">
    <citation type="submission" date="2020-08" db="EMBL/GenBank/DDBJ databases">
        <title>Genomic Encyclopedia of Type Strains, Phase IV (KMG-IV): sequencing the most valuable type-strain genomes for metagenomic binning, comparative biology and taxonomic classification.</title>
        <authorList>
            <person name="Goeker M."/>
        </authorList>
    </citation>
    <scope>NUCLEOTIDE SEQUENCE [LARGE SCALE GENOMIC DNA]</scope>
    <source>
        <strain evidence="10 11">DSM 29781</strain>
    </source>
</reference>
<evidence type="ECO:0000256" key="4">
    <source>
        <dbReference type="ARBA" id="ARBA00022519"/>
    </source>
</evidence>
<dbReference type="GO" id="GO:0005886">
    <property type="term" value="C:plasma membrane"/>
    <property type="evidence" value="ECO:0007669"/>
    <property type="project" value="UniProtKB-SubCell"/>
</dbReference>
<keyword evidence="2 8" id="KW-0813">Transport</keyword>
<feature type="domain" description="ABC transmembrane type-1" evidence="9">
    <location>
        <begin position="35"/>
        <end position="239"/>
    </location>
</feature>
<keyword evidence="3" id="KW-1003">Cell membrane</keyword>
<dbReference type="GO" id="GO:0055085">
    <property type="term" value="P:transmembrane transport"/>
    <property type="evidence" value="ECO:0007669"/>
    <property type="project" value="InterPro"/>
</dbReference>
<evidence type="ECO:0000256" key="6">
    <source>
        <dbReference type="ARBA" id="ARBA00022989"/>
    </source>
</evidence>
<dbReference type="InterPro" id="IPR000515">
    <property type="entry name" value="MetI-like"/>
</dbReference>
<evidence type="ECO:0000256" key="3">
    <source>
        <dbReference type="ARBA" id="ARBA00022475"/>
    </source>
</evidence>
<protein>
    <submittedName>
        <fullName evidence="10">Iron(III) transport system permease protein</fullName>
    </submittedName>
</protein>
<feature type="transmembrane region" description="Helical" evidence="8">
    <location>
        <begin position="486"/>
        <end position="508"/>
    </location>
</feature>
<accession>A0A7W8M7D6</accession>
<dbReference type="CDD" id="cd06261">
    <property type="entry name" value="TM_PBP2"/>
    <property type="match status" value="2"/>
</dbReference>
<proteinExistence type="inferred from homology"/>
<evidence type="ECO:0000256" key="7">
    <source>
        <dbReference type="ARBA" id="ARBA00023136"/>
    </source>
</evidence>
<keyword evidence="6 8" id="KW-1133">Transmembrane helix</keyword>
<evidence type="ECO:0000313" key="10">
    <source>
        <dbReference type="EMBL" id="MBB5270628.1"/>
    </source>
</evidence>
<keyword evidence="4" id="KW-0997">Cell inner membrane</keyword>
<organism evidence="10 11">
    <name type="scientific">Quisquiliibacterium transsilvanicum</name>
    <dbReference type="NCBI Taxonomy" id="1549638"/>
    <lineage>
        <taxon>Bacteria</taxon>
        <taxon>Pseudomonadati</taxon>
        <taxon>Pseudomonadota</taxon>
        <taxon>Betaproteobacteria</taxon>
        <taxon>Burkholderiales</taxon>
        <taxon>Burkholderiaceae</taxon>
        <taxon>Quisquiliibacterium</taxon>
    </lineage>
</organism>
<feature type="transmembrane region" description="Helical" evidence="8">
    <location>
        <begin position="341"/>
        <end position="368"/>
    </location>
</feature>
<feature type="transmembrane region" description="Helical" evidence="8">
    <location>
        <begin position="123"/>
        <end position="142"/>
    </location>
</feature>
<feature type="transmembrane region" description="Helical" evidence="8">
    <location>
        <begin position="374"/>
        <end position="393"/>
    </location>
</feature>
<dbReference type="InterPro" id="IPR035906">
    <property type="entry name" value="MetI-like_sf"/>
</dbReference>
<feature type="transmembrane region" description="Helical" evidence="8">
    <location>
        <begin position="271"/>
        <end position="294"/>
    </location>
</feature>
<dbReference type="PROSITE" id="PS50928">
    <property type="entry name" value="ABC_TM1"/>
    <property type="match status" value="2"/>
</dbReference>
<evidence type="ECO:0000256" key="5">
    <source>
        <dbReference type="ARBA" id="ARBA00022692"/>
    </source>
</evidence>
<gene>
    <name evidence="10" type="ORF">HNQ70_000612</name>
</gene>
<name>A0A7W8M7D6_9BURK</name>
<dbReference type="Pfam" id="PF00528">
    <property type="entry name" value="BPD_transp_1"/>
    <property type="match status" value="2"/>
</dbReference>
<feature type="transmembrane region" description="Helical" evidence="8">
    <location>
        <begin position="314"/>
        <end position="334"/>
    </location>
</feature>
<feature type="transmembrane region" description="Helical" evidence="8">
    <location>
        <begin position="179"/>
        <end position="202"/>
    </location>
</feature>
<dbReference type="PANTHER" id="PTHR43357">
    <property type="entry name" value="INNER MEMBRANE ABC TRANSPORTER PERMEASE PROTEIN YDCV"/>
    <property type="match status" value="1"/>
</dbReference>